<evidence type="ECO:0000256" key="1">
    <source>
        <dbReference type="SAM" id="MobiDB-lite"/>
    </source>
</evidence>
<proteinExistence type="predicted"/>
<feature type="compositionally biased region" description="Low complexity" evidence="1">
    <location>
        <begin position="136"/>
        <end position="152"/>
    </location>
</feature>
<reference evidence="2" key="1">
    <citation type="submission" date="2023-03" db="EMBL/GenBank/DDBJ databases">
        <title>Massive genome expansion in bonnet fungi (Mycena s.s.) driven by repeated elements and novel gene families across ecological guilds.</title>
        <authorList>
            <consortium name="Lawrence Berkeley National Laboratory"/>
            <person name="Harder C.B."/>
            <person name="Miyauchi S."/>
            <person name="Viragh M."/>
            <person name="Kuo A."/>
            <person name="Thoen E."/>
            <person name="Andreopoulos B."/>
            <person name="Lu D."/>
            <person name="Skrede I."/>
            <person name="Drula E."/>
            <person name="Henrissat B."/>
            <person name="Morin E."/>
            <person name="Kohler A."/>
            <person name="Barry K."/>
            <person name="LaButti K."/>
            <person name="Morin E."/>
            <person name="Salamov A."/>
            <person name="Lipzen A."/>
            <person name="Mereny Z."/>
            <person name="Hegedus B."/>
            <person name="Baldrian P."/>
            <person name="Stursova M."/>
            <person name="Weitz H."/>
            <person name="Taylor A."/>
            <person name="Grigoriev I.V."/>
            <person name="Nagy L.G."/>
            <person name="Martin F."/>
            <person name="Kauserud H."/>
        </authorList>
    </citation>
    <scope>NUCLEOTIDE SEQUENCE</scope>
    <source>
        <strain evidence="2">CBHHK200</strain>
    </source>
</reference>
<protein>
    <submittedName>
        <fullName evidence="2">Uncharacterized protein</fullName>
    </submittedName>
</protein>
<evidence type="ECO:0000313" key="2">
    <source>
        <dbReference type="EMBL" id="KAJ7034072.1"/>
    </source>
</evidence>
<dbReference type="EMBL" id="JARJCM010000060">
    <property type="protein sequence ID" value="KAJ7034072.1"/>
    <property type="molecule type" value="Genomic_DNA"/>
</dbReference>
<keyword evidence="3" id="KW-1185">Reference proteome</keyword>
<dbReference type="AlphaFoldDB" id="A0AAD6X2C6"/>
<organism evidence="2 3">
    <name type="scientific">Mycena alexandri</name>
    <dbReference type="NCBI Taxonomy" id="1745969"/>
    <lineage>
        <taxon>Eukaryota</taxon>
        <taxon>Fungi</taxon>
        <taxon>Dikarya</taxon>
        <taxon>Basidiomycota</taxon>
        <taxon>Agaricomycotina</taxon>
        <taxon>Agaricomycetes</taxon>
        <taxon>Agaricomycetidae</taxon>
        <taxon>Agaricales</taxon>
        <taxon>Marasmiineae</taxon>
        <taxon>Mycenaceae</taxon>
        <taxon>Mycena</taxon>
    </lineage>
</organism>
<dbReference type="Proteomes" id="UP001218188">
    <property type="component" value="Unassembled WGS sequence"/>
</dbReference>
<comment type="caution">
    <text evidence="2">The sequence shown here is derived from an EMBL/GenBank/DDBJ whole genome shotgun (WGS) entry which is preliminary data.</text>
</comment>
<evidence type="ECO:0000313" key="3">
    <source>
        <dbReference type="Proteomes" id="UP001218188"/>
    </source>
</evidence>
<feature type="region of interest" description="Disordered" evidence="1">
    <location>
        <begin position="136"/>
        <end position="186"/>
    </location>
</feature>
<accession>A0AAD6X2C6</accession>
<gene>
    <name evidence="2" type="ORF">C8F04DRAFT_601492</name>
</gene>
<sequence>MFGRGHGWMDPYGIGMRGDPFGYDDFGDGIGRSSFAPVSGRAYKALDQAKSVFLKHLASVDTRAGPVKTEIITFHLVPDMKKEFNKYVKEYGCTASQRKITREEQDKINKTRKSLMVFSSVTVSPEAQQTYLAKNPAAAASKNAEAGSSKSAIAPDPLGTSQSLKRSANAAHMDETAQSGSKKKKL</sequence>
<name>A0AAD6X2C6_9AGAR</name>